<dbReference type="PANTHER" id="PTHR36507:SF1">
    <property type="entry name" value="BLL1555 PROTEIN"/>
    <property type="match status" value="1"/>
</dbReference>
<evidence type="ECO:0000256" key="1">
    <source>
        <dbReference type="SAM" id="MobiDB-lite"/>
    </source>
</evidence>
<name>A0A930YD25_9ACTN</name>
<evidence type="ECO:0000259" key="3">
    <source>
        <dbReference type="Pfam" id="PF13473"/>
    </source>
</evidence>
<proteinExistence type="predicted"/>
<dbReference type="Pfam" id="PF13473">
    <property type="entry name" value="Cupredoxin_1"/>
    <property type="match status" value="1"/>
</dbReference>
<organism evidence="4 5">
    <name type="scientific">Nocardioides islandensis</name>
    <dbReference type="NCBI Taxonomy" id="433663"/>
    <lineage>
        <taxon>Bacteria</taxon>
        <taxon>Bacillati</taxon>
        <taxon>Actinomycetota</taxon>
        <taxon>Actinomycetes</taxon>
        <taxon>Propionibacteriales</taxon>
        <taxon>Nocardioidaceae</taxon>
        <taxon>Nocardioides</taxon>
    </lineage>
</organism>
<dbReference type="Gene3D" id="2.60.40.420">
    <property type="entry name" value="Cupredoxins - blue copper proteins"/>
    <property type="match status" value="1"/>
</dbReference>
<dbReference type="InterPro" id="IPR008972">
    <property type="entry name" value="Cupredoxin"/>
</dbReference>
<feature type="domain" description="EfeO-type cupredoxin-like" evidence="3">
    <location>
        <begin position="23"/>
        <end position="113"/>
    </location>
</feature>
<comment type="caution">
    <text evidence="4">The sequence shown here is derived from an EMBL/GenBank/DDBJ whole genome shotgun (WGS) entry which is preliminary data.</text>
</comment>
<dbReference type="RefSeq" id="WP_194706974.1">
    <property type="nucleotide sequence ID" value="NZ_JADKPN010000006.1"/>
</dbReference>
<protein>
    <submittedName>
        <fullName evidence="4">Cupredoxin domain-containing protein</fullName>
    </submittedName>
</protein>
<keyword evidence="2" id="KW-0732">Signal</keyword>
<evidence type="ECO:0000256" key="2">
    <source>
        <dbReference type="SAM" id="SignalP"/>
    </source>
</evidence>
<dbReference type="InterPro" id="IPR028096">
    <property type="entry name" value="EfeO_Cupredoxin"/>
</dbReference>
<sequence>MRTSRVVGVLAALALPLLPVAATDAATDNAHAAGATVTVVNMAFTPAAVRVGLGESVTWTFQDPISHTVTSDDGFFDTGPTSGGASRTVRFASAGTYAYHCSIHSMMHGKVVVPMAATGTVKDGWKLRWLAGKNHKNRSYDVQVRKAGTTTWTSYKQATTTGSGRFDPGKGTWQARARTHKGSSTSGWSPALRLP</sequence>
<feature type="signal peptide" evidence="2">
    <location>
        <begin position="1"/>
        <end position="21"/>
    </location>
</feature>
<evidence type="ECO:0000313" key="5">
    <source>
        <dbReference type="Proteomes" id="UP000640489"/>
    </source>
</evidence>
<evidence type="ECO:0000313" key="4">
    <source>
        <dbReference type="EMBL" id="MBF4763781.1"/>
    </source>
</evidence>
<gene>
    <name evidence="4" type="ORF">ISU07_11650</name>
</gene>
<dbReference type="InterPro" id="IPR052721">
    <property type="entry name" value="ET_Amicyanin"/>
</dbReference>
<dbReference type="EMBL" id="JADKPN010000006">
    <property type="protein sequence ID" value="MBF4763781.1"/>
    <property type="molecule type" value="Genomic_DNA"/>
</dbReference>
<reference evidence="4" key="1">
    <citation type="submission" date="2020-11" db="EMBL/GenBank/DDBJ databases">
        <title>Nocardioides sp. nov., isolated from Soil of Cynanchum wilfordii Hemsley rhizosphere.</title>
        <authorList>
            <person name="Lee J.-S."/>
            <person name="Suh M.K."/>
            <person name="Kim J.-S."/>
        </authorList>
    </citation>
    <scope>NUCLEOTIDE SEQUENCE</scope>
    <source>
        <strain evidence="4">KCTC 19275</strain>
    </source>
</reference>
<dbReference type="AlphaFoldDB" id="A0A930YD25"/>
<feature type="region of interest" description="Disordered" evidence="1">
    <location>
        <begin position="158"/>
        <end position="195"/>
    </location>
</feature>
<keyword evidence="5" id="KW-1185">Reference proteome</keyword>
<dbReference type="Proteomes" id="UP000640489">
    <property type="component" value="Unassembled WGS sequence"/>
</dbReference>
<feature type="chain" id="PRO_5038516224" evidence="2">
    <location>
        <begin position="22"/>
        <end position="195"/>
    </location>
</feature>
<accession>A0A930YD25</accession>
<dbReference type="SUPFAM" id="SSF49503">
    <property type="entry name" value="Cupredoxins"/>
    <property type="match status" value="1"/>
</dbReference>
<dbReference type="PANTHER" id="PTHR36507">
    <property type="entry name" value="BLL1555 PROTEIN"/>
    <property type="match status" value="1"/>
</dbReference>